<dbReference type="OrthoDB" id="6774673at2759"/>
<evidence type="ECO:0000256" key="1">
    <source>
        <dbReference type="SAM" id="MobiDB-lite"/>
    </source>
</evidence>
<proteinExistence type="predicted"/>
<evidence type="ECO:0000313" key="3">
    <source>
        <dbReference type="Proteomes" id="UP001152799"/>
    </source>
</evidence>
<feature type="compositionally biased region" description="Basic and acidic residues" evidence="1">
    <location>
        <begin position="148"/>
        <end position="158"/>
    </location>
</feature>
<gene>
    <name evidence="2" type="ORF">CEUTPL_LOCUS12658</name>
</gene>
<dbReference type="AlphaFoldDB" id="A0A9N9QMV1"/>
<dbReference type="Proteomes" id="UP001152799">
    <property type="component" value="Chromosome 8"/>
</dbReference>
<reference evidence="2" key="1">
    <citation type="submission" date="2022-01" db="EMBL/GenBank/DDBJ databases">
        <authorList>
            <person name="King R."/>
        </authorList>
    </citation>
    <scope>NUCLEOTIDE SEQUENCE</scope>
</reference>
<name>A0A9N9QMV1_9CUCU</name>
<feature type="compositionally biased region" description="Acidic residues" evidence="1">
    <location>
        <begin position="132"/>
        <end position="147"/>
    </location>
</feature>
<dbReference type="PANTHER" id="PTHR10773:SF19">
    <property type="match status" value="1"/>
</dbReference>
<feature type="region of interest" description="Disordered" evidence="1">
    <location>
        <begin position="114"/>
        <end position="158"/>
    </location>
</feature>
<dbReference type="EMBL" id="OU892284">
    <property type="protein sequence ID" value="CAG9772240.1"/>
    <property type="molecule type" value="Genomic_DNA"/>
</dbReference>
<feature type="compositionally biased region" description="Acidic residues" evidence="1">
    <location>
        <begin position="114"/>
        <end position="125"/>
    </location>
</feature>
<accession>A0A9N9QMV1</accession>
<keyword evidence="3" id="KW-1185">Reference proteome</keyword>
<dbReference type="PANTHER" id="PTHR10773">
    <property type="entry name" value="DNA-DIRECTED RNA POLYMERASES I, II, AND III SUBUNIT RPABC2"/>
    <property type="match status" value="1"/>
</dbReference>
<protein>
    <submittedName>
        <fullName evidence="2">Uncharacterized protein</fullName>
    </submittedName>
</protein>
<evidence type="ECO:0000313" key="2">
    <source>
        <dbReference type="EMBL" id="CAG9772240.1"/>
    </source>
</evidence>
<organism evidence="2 3">
    <name type="scientific">Ceutorhynchus assimilis</name>
    <name type="common">cabbage seed weevil</name>
    <dbReference type="NCBI Taxonomy" id="467358"/>
    <lineage>
        <taxon>Eukaryota</taxon>
        <taxon>Metazoa</taxon>
        <taxon>Ecdysozoa</taxon>
        <taxon>Arthropoda</taxon>
        <taxon>Hexapoda</taxon>
        <taxon>Insecta</taxon>
        <taxon>Pterygota</taxon>
        <taxon>Neoptera</taxon>
        <taxon>Endopterygota</taxon>
        <taxon>Coleoptera</taxon>
        <taxon>Polyphaga</taxon>
        <taxon>Cucujiformia</taxon>
        <taxon>Curculionidae</taxon>
        <taxon>Ceutorhynchinae</taxon>
        <taxon>Ceutorhynchus</taxon>
    </lineage>
</organism>
<sequence>MSSRTAKILNLAKLKYNEDQSLESFSDIESDNIEIVSNVEEINLSGNFLLNEALTPKNIADMIENAEIVFAVDDEQNTNEKTNYENNDNSQFEAHQVLGNSSVKLVEKGSSFIEAEEINDQENVDQDYVPPEIDDSSESSSDNDEESSMDRVQEQENNDAHIRQDMADNNEEKLQEITNNPGKKKKTKGVRKREINQKLRLTGKKFLGFRKPAGQKNSFHDTERNERIMGIRCKCIDKSTKSEQKRRCYLITEQKRKAIFEKFWSEMSWDQRKVFVAQSVVNVPTERPKKSDADDKSRRSTTLKYSLTIGNNKIPVCKQMFLHTTGLKEWSVRNWSQQSTYGMTDSNSVLMSKRRTTNYHEEDTTFLKEFLESLNKLPSHYTRKDTDRLYLEQQFQSFAELHREYSRKCKEINKIPQSITSLQKAADNMKISLFHPRKDMCDTCFKYKNQNLTEEEYQVHISKKNAARNEKERDKNNSIEGNCNVITMDVQAVKLAPCLAASALYYRTKLCNHNSTIYNLKNQKATCYWFDETNADGQAATYASFLVDYLENSFLQPGIKLPIIIYSDGCTAQNRNSIMSKALLHLSEK</sequence>